<feature type="signal peptide" evidence="1">
    <location>
        <begin position="1"/>
        <end position="18"/>
    </location>
</feature>
<feature type="domain" description="DUF3943" evidence="2">
    <location>
        <begin position="88"/>
        <end position="193"/>
    </location>
</feature>
<comment type="caution">
    <text evidence="3">The sequence shown here is derived from an EMBL/GenBank/DDBJ whole genome shotgun (WGS) entry which is preliminary data.</text>
</comment>
<keyword evidence="1" id="KW-0732">Signal</keyword>
<evidence type="ECO:0000313" key="3">
    <source>
        <dbReference type="EMBL" id="RGX09955.1"/>
    </source>
</evidence>
<dbReference type="InterPro" id="IPR025079">
    <property type="entry name" value="DUF3943"/>
</dbReference>
<accession>A0A413ER65</accession>
<evidence type="ECO:0000313" key="4">
    <source>
        <dbReference type="Proteomes" id="UP000286031"/>
    </source>
</evidence>
<dbReference type="AlphaFoldDB" id="A0A413ER65"/>
<name>A0A413ER65_BACOV</name>
<feature type="chain" id="PRO_5019315524" evidence="1">
    <location>
        <begin position="19"/>
        <end position="493"/>
    </location>
</feature>
<evidence type="ECO:0000259" key="2">
    <source>
        <dbReference type="Pfam" id="PF13084"/>
    </source>
</evidence>
<gene>
    <name evidence="3" type="ORF">DWV35_11020</name>
</gene>
<evidence type="ECO:0000256" key="1">
    <source>
        <dbReference type="SAM" id="SignalP"/>
    </source>
</evidence>
<organism evidence="3 4">
    <name type="scientific">Bacteroides ovatus</name>
    <dbReference type="NCBI Taxonomy" id="28116"/>
    <lineage>
        <taxon>Bacteria</taxon>
        <taxon>Pseudomonadati</taxon>
        <taxon>Bacteroidota</taxon>
        <taxon>Bacteroidia</taxon>
        <taxon>Bacteroidales</taxon>
        <taxon>Bacteroidaceae</taxon>
        <taxon>Bacteroides</taxon>
    </lineage>
</organism>
<protein>
    <submittedName>
        <fullName evidence="3">DUF3943 domain-containing protein</fullName>
    </submittedName>
</protein>
<dbReference type="RefSeq" id="WP_117512643.1">
    <property type="nucleotide sequence ID" value="NZ_CP134818.1"/>
</dbReference>
<reference evidence="3 4" key="1">
    <citation type="submission" date="2018-08" db="EMBL/GenBank/DDBJ databases">
        <title>A genome reference for cultivated species of the human gut microbiota.</title>
        <authorList>
            <person name="Zou Y."/>
            <person name="Xue W."/>
            <person name="Luo G."/>
        </authorList>
    </citation>
    <scope>NUCLEOTIDE SEQUENCE [LARGE SCALE GENOMIC DNA]</scope>
    <source>
        <strain evidence="3 4">AF04-46</strain>
    </source>
</reference>
<dbReference type="Pfam" id="PF13084">
    <property type="entry name" value="DUF3943"/>
    <property type="match status" value="1"/>
</dbReference>
<dbReference type="EMBL" id="QSBI01000012">
    <property type="protein sequence ID" value="RGX09955.1"/>
    <property type="molecule type" value="Genomic_DNA"/>
</dbReference>
<dbReference type="Proteomes" id="UP000286031">
    <property type="component" value="Unassembled WGS sequence"/>
</dbReference>
<sequence length="493" mass="56293">MKKLLFILFISFVSIGLAHSQFAIRQQVATPRAADSLDISFYSQKKGLRAATMTFGINMGVWAFDRYIRKADFAYIDFHTIKDNIKHGFVWDNDAMGTNMFMHPYHGSLYFNSARSNGYNYWQSGLYAFGGSFMWEMFMENEYPSTNDIIATPIGGMALGEVFYRASDLILDDRKTGASRFGVEFASFVVSPMRGLTRIINGDAWRKRSTSGKQFGVPDVSVDLSAGVRALELQDEIFDKGVGFASEIDVEYGDRFDADNRRPYDYFSVRAKLNIQASQPVLGQFNIVGRLAGKELVDNRKHYLSLGLYQHFDYYDSDTISSVSAKTPYKFCTPASFGGGLIYKRKSGKRWDIDGYAHLNAILLGGALSDYYRVEERNYNLASGYSTKVGFNLIYKKDKFSISTTYDVYHMFTWKGYPQDMDWEHYNSKTLNAQGDRSMAILHATGLRLDIKLRKGLYLTGDYMNYTRHTRYKHYENVFSSTSEGRLMLTCKL</sequence>
<proteinExistence type="predicted"/>